<name>A0AA40FLW0_9HYME</name>
<dbReference type="Proteomes" id="UP001177670">
    <property type="component" value="Unassembled WGS sequence"/>
</dbReference>
<protein>
    <submittedName>
        <fullName evidence="2">Uncharacterized protein</fullName>
    </submittedName>
</protein>
<dbReference type="EMBL" id="JAHYIQ010000026">
    <property type="protein sequence ID" value="KAK1121472.1"/>
    <property type="molecule type" value="Genomic_DNA"/>
</dbReference>
<evidence type="ECO:0000313" key="2">
    <source>
        <dbReference type="EMBL" id="KAK1121472.1"/>
    </source>
</evidence>
<organism evidence="2 3">
    <name type="scientific">Melipona bicolor</name>
    <dbReference type="NCBI Taxonomy" id="60889"/>
    <lineage>
        <taxon>Eukaryota</taxon>
        <taxon>Metazoa</taxon>
        <taxon>Ecdysozoa</taxon>
        <taxon>Arthropoda</taxon>
        <taxon>Hexapoda</taxon>
        <taxon>Insecta</taxon>
        <taxon>Pterygota</taxon>
        <taxon>Neoptera</taxon>
        <taxon>Endopterygota</taxon>
        <taxon>Hymenoptera</taxon>
        <taxon>Apocrita</taxon>
        <taxon>Aculeata</taxon>
        <taxon>Apoidea</taxon>
        <taxon>Anthophila</taxon>
        <taxon>Apidae</taxon>
        <taxon>Melipona</taxon>
    </lineage>
</organism>
<keyword evidence="3" id="KW-1185">Reference proteome</keyword>
<proteinExistence type="predicted"/>
<comment type="caution">
    <text evidence="2">The sequence shown here is derived from an EMBL/GenBank/DDBJ whole genome shotgun (WGS) entry which is preliminary data.</text>
</comment>
<gene>
    <name evidence="2" type="ORF">K0M31_010273</name>
</gene>
<dbReference type="AlphaFoldDB" id="A0AA40FLW0"/>
<accession>A0AA40FLW0</accession>
<feature type="region of interest" description="Disordered" evidence="1">
    <location>
        <begin position="37"/>
        <end position="78"/>
    </location>
</feature>
<sequence>MQRRTPRASIRAPTTMQIGPKIREFPVNAILAAYESLSSSSPGPRYDAAETENQRTREHRFSNSIRSNEEETSLSQTKGKFRSQYWLTWL</sequence>
<reference evidence="2" key="1">
    <citation type="submission" date="2021-10" db="EMBL/GenBank/DDBJ databases">
        <title>Melipona bicolor Genome sequencing and assembly.</title>
        <authorList>
            <person name="Araujo N.S."/>
            <person name="Arias M.C."/>
        </authorList>
    </citation>
    <scope>NUCLEOTIDE SEQUENCE</scope>
    <source>
        <strain evidence="2">USP_2M_L1-L4_2017</strain>
        <tissue evidence="2">Whole body</tissue>
    </source>
</reference>
<feature type="compositionally biased region" description="Basic and acidic residues" evidence="1">
    <location>
        <begin position="52"/>
        <end position="61"/>
    </location>
</feature>
<evidence type="ECO:0000313" key="3">
    <source>
        <dbReference type="Proteomes" id="UP001177670"/>
    </source>
</evidence>
<evidence type="ECO:0000256" key="1">
    <source>
        <dbReference type="SAM" id="MobiDB-lite"/>
    </source>
</evidence>